<dbReference type="InterPro" id="IPR036291">
    <property type="entry name" value="NAD(P)-bd_dom_sf"/>
</dbReference>
<gene>
    <name evidence="2" type="ORF">IWQ62_002897</name>
</gene>
<comment type="caution">
    <text evidence="2">The sequence shown here is derived from an EMBL/GenBank/DDBJ whole genome shotgun (WGS) entry which is preliminary data.</text>
</comment>
<dbReference type="InterPro" id="IPR001509">
    <property type="entry name" value="Epimerase_deHydtase"/>
</dbReference>
<dbReference type="EMBL" id="JANBPY010000685">
    <property type="protein sequence ID" value="KAJ1964570.1"/>
    <property type="molecule type" value="Genomic_DNA"/>
</dbReference>
<reference evidence="2" key="1">
    <citation type="submission" date="2022-07" db="EMBL/GenBank/DDBJ databases">
        <title>Phylogenomic reconstructions and comparative analyses of Kickxellomycotina fungi.</title>
        <authorList>
            <person name="Reynolds N.K."/>
            <person name="Stajich J.E."/>
            <person name="Barry K."/>
            <person name="Grigoriev I.V."/>
            <person name="Crous P."/>
            <person name="Smith M.E."/>
        </authorList>
    </citation>
    <scope>NUCLEOTIDE SEQUENCE</scope>
    <source>
        <strain evidence="2">RSA 1196</strain>
    </source>
</reference>
<feature type="domain" description="NAD-dependent epimerase/dehydratase" evidence="1">
    <location>
        <begin position="9"/>
        <end position="93"/>
    </location>
</feature>
<dbReference type="InterPro" id="IPR051207">
    <property type="entry name" value="ComplexI_NDUFA9_subunit"/>
</dbReference>
<organism evidence="2 3">
    <name type="scientific">Dispira parvispora</name>
    <dbReference type="NCBI Taxonomy" id="1520584"/>
    <lineage>
        <taxon>Eukaryota</taxon>
        <taxon>Fungi</taxon>
        <taxon>Fungi incertae sedis</taxon>
        <taxon>Zoopagomycota</taxon>
        <taxon>Kickxellomycotina</taxon>
        <taxon>Dimargaritomycetes</taxon>
        <taxon>Dimargaritales</taxon>
        <taxon>Dimargaritaceae</taxon>
        <taxon>Dispira</taxon>
    </lineage>
</organism>
<sequence>MAQSIKKLLVVGGTGFLGSKICQRAVERGLEVVSLSRRGQPSQPDPSAKATGTNDWQAGVTWCQGDVLRPETYAAELAKCDAVVHTVGTLLEANYKGLAQSTSLCQAVSHLVPNSPQVKGQREHSYEVINRDTALMLAQAMAQSPRTKNLVYISASRVLPFIDSRYISTKREAEAALLKYGHFRTVILRPGIMYSAQQSLRSSVAGVLGMAGQVKQALLSRISRTQSPVPSAGLATPPLPVDQVALATVNALLNPSVAGVVPVDGIIELASRSQ</sequence>
<dbReference type="SUPFAM" id="SSF51735">
    <property type="entry name" value="NAD(P)-binding Rossmann-fold domains"/>
    <property type="match status" value="1"/>
</dbReference>
<evidence type="ECO:0000259" key="1">
    <source>
        <dbReference type="Pfam" id="PF01370"/>
    </source>
</evidence>
<dbReference type="Proteomes" id="UP001150925">
    <property type="component" value="Unassembled WGS sequence"/>
</dbReference>
<evidence type="ECO:0000313" key="3">
    <source>
        <dbReference type="Proteomes" id="UP001150925"/>
    </source>
</evidence>
<proteinExistence type="predicted"/>
<dbReference type="PANTHER" id="PTHR12126:SF16">
    <property type="entry name" value="MIOREX COMPLEX COMPONENT 2"/>
    <property type="match status" value="1"/>
</dbReference>
<dbReference type="AlphaFoldDB" id="A0A9W8E276"/>
<dbReference type="PANTHER" id="PTHR12126">
    <property type="entry name" value="NADH-UBIQUINONE OXIDOREDUCTASE 39 KDA SUBUNIT-RELATED"/>
    <property type="match status" value="1"/>
</dbReference>
<keyword evidence="3" id="KW-1185">Reference proteome</keyword>
<dbReference type="GO" id="GO:0044877">
    <property type="term" value="F:protein-containing complex binding"/>
    <property type="evidence" value="ECO:0007669"/>
    <property type="project" value="TreeGrafter"/>
</dbReference>
<protein>
    <recommendedName>
        <fullName evidence="1">NAD-dependent epimerase/dehydratase domain-containing protein</fullName>
    </recommendedName>
</protein>
<accession>A0A9W8E276</accession>
<evidence type="ECO:0000313" key="2">
    <source>
        <dbReference type="EMBL" id="KAJ1964570.1"/>
    </source>
</evidence>
<dbReference type="Gene3D" id="3.40.50.720">
    <property type="entry name" value="NAD(P)-binding Rossmann-like Domain"/>
    <property type="match status" value="1"/>
</dbReference>
<dbReference type="Pfam" id="PF01370">
    <property type="entry name" value="Epimerase"/>
    <property type="match status" value="1"/>
</dbReference>
<dbReference type="OrthoDB" id="276721at2759"/>
<name>A0A9W8E276_9FUNG</name>
<dbReference type="GO" id="GO:0005739">
    <property type="term" value="C:mitochondrion"/>
    <property type="evidence" value="ECO:0007669"/>
    <property type="project" value="TreeGrafter"/>
</dbReference>